<feature type="region of interest" description="Disordered" evidence="1">
    <location>
        <begin position="1"/>
        <end position="48"/>
    </location>
</feature>
<feature type="compositionally biased region" description="Basic and acidic residues" evidence="1">
    <location>
        <begin position="26"/>
        <end position="36"/>
    </location>
</feature>
<dbReference type="EMBL" id="NBNE01002122">
    <property type="protein sequence ID" value="OWZ11449.1"/>
    <property type="molecule type" value="Genomic_DNA"/>
</dbReference>
<evidence type="ECO:0000313" key="2">
    <source>
        <dbReference type="EMBL" id="OWZ11449.1"/>
    </source>
</evidence>
<reference evidence="3" key="1">
    <citation type="submission" date="2017-03" db="EMBL/GenBank/DDBJ databases">
        <title>Phytopthora megakarya and P. palmivora, two closely related causual agents of cacao black pod achieved similar genome size and gene model numbers by different mechanisms.</title>
        <authorList>
            <person name="Ali S."/>
            <person name="Shao J."/>
            <person name="Larry D.J."/>
            <person name="Kronmiller B."/>
            <person name="Shen D."/>
            <person name="Strem M.D."/>
            <person name="Melnick R.L."/>
            <person name="Guiltinan M.J."/>
            <person name="Tyler B.M."/>
            <person name="Meinhardt L.W."/>
            <person name="Bailey B.A."/>
        </authorList>
    </citation>
    <scope>NUCLEOTIDE SEQUENCE [LARGE SCALE GENOMIC DNA]</scope>
    <source>
        <strain evidence="3">zdho120</strain>
    </source>
</reference>
<name>A0A225W2L0_9STRA</name>
<comment type="caution">
    <text evidence="2">The sequence shown here is derived from an EMBL/GenBank/DDBJ whole genome shotgun (WGS) entry which is preliminary data.</text>
</comment>
<dbReference type="Proteomes" id="UP000198211">
    <property type="component" value="Unassembled WGS sequence"/>
</dbReference>
<sequence>MAEKATLKARASRKARRGGYPSDSDQSSRDDDRDSSSDDSDSSFCEPLSDMVVPKITLAGTTTMNIRPFVTASSLNDFDEKASVSESTRWWERF</sequence>
<evidence type="ECO:0000313" key="3">
    <source>
        <dbReference type="Proteomes" id="UP000198211"/>
    </source>
</evidence>
<dbReference type="AlphaFoldDB" id="A0A225W2L0"/>
<gene>
    <name evidence="2" type="ORF">PHMEG_00015524</name>
</gene>
<proteinExistence type="predicted"/>
<organism evidence="2 3">
    <name type="scientific">Phytophthora megakarya</name>
    <dbReference type="NCBI Taxonomy" id="4795"/>
    <lineage>
        <taxon>Eukaryota</taxon>
        <taxon>Sar</taxon>
        <taxon>Stramenopiles</taxon>
        <taxon>Oomycota</taxon>
        <taxon>Peronosporomycetes</taxon>
        <taxon>Peronosporales</taxon>
        <taxon>Peronosporaceae</taxon>
        <taxon>Phytophthora</taxon>
    </lineage>
</organism>
<protein>
    <submittedName>
        <fullName evidence="2">Uncharacterized protein</fullName>
    </submittedName>
</protein>
<accession>A0A225W2L0</accession>
<keyword evidence="3" id="KW-1185">Reference proteome</keyword>
<dbReference type="OrthoDB" id="90269at2759"/>
<evidence type="ECO:0000256" key="1">
    <source>
        <dbReference type="SAM" id="MobiDB-lite"/>
    </source>
</evidence>